<name>A0A1I8GDJ0_9PLAT</name>
<evidence type="ECO:0000256" key="3">
    <source>
        <dbReference type="ARBA" id="ARBA00022729"/>
    </source>
</evidence>
<dbReference type="Proteomes" id="UP000095280">
    <property type="component" value="Unplaced"/>
</dbReference>
<evidence type="ECO:0000256" key="5">
    <source>
        <dbReference type="ARBA" id="ARBA00023136"/>
    </source>
</evidence>
<proteinExistence type="predicted"/>
<keyword evidence="4" id="KW-1133">Transmembrane helix</keyword>
<dbReference type="PANTHER" id="PTHR24269">
    <property type="entry name" value="KREMEN PROTEIN"/>
    <property type="match status" value="1"/>
</dbReference>
<keyword evidence="6" id="KW-0325">Glycoprotein</keyword>
<protein>
    <submittedName>
        <fullName evidence="9">WSC domain-containing protein</fullName>
    </submittedName>
</protein>
<feature type="domain" description="WSC" evidence="7">
    <location>
        <begin position="226"/>
        <end position="316"/>
    </location>
</feature>
<dbReference type="InterPro" id="IPR002889">
    <property type="entry name" value="WSC_carb-bd"/>
</dbReference>
<dbReference type="Pfam" id="PF01822">
    <property type="entry name" value="WSC"/>
    <property type="match status" value="2"/>
</dbReference>
<evidence type="ECO:0000313" key="9">
    <source>
        <dbReference type="WBParaSite" id="maker-uti_cns_0001662-snap-gene-0.3-mRNA-1"/>
    </source>
</evidence>
<dbReference type="AlphaFoldDB" id="A0A1I8GDJ0"/>
<dbReference type="GO" id="GO:0005886">
    <property type="term" value="C:plasma membrane"/>
    <property type="evidence" value="ECO:0007669"/>
    <property type="project" value="TreeGrafter"/>
</dbReference>
<feature type="domain" description="WSC" evidence="7">
    <location>
        <begin position="96"/>
        <end position="190"/>
    </location>
</feature>
<dbReference type="SMART" id="SM00321">
    <property type="entry name" value="WSC"/>
    <property type="match status" value="2"/>
</dbReference>
<evidence type="ECO:0000313" key="8">
    <source>
        <dbReference type="Proteomes" id="UP000095280"/>
    </source>
</evidence>
<evidence type="ECO:0000256" key="1">
    <source>
        <dbReference type="ARBA" id="ARBA00004167"/>
    </source>
</evidence>
<dbReference type="WBParaSite" id="maker-uti_cns_0001662-snap-gene-0.3-mRNA-1">
    <property type="protein sequence ID" value="maker-uti_cns_0001662-snap-gene-0.3-mRNA-1"/>
    <property type="gene ID" value="maker-uti_cns_0001662-snap-gene-0.3"/>
</dbReference>
<dbReference type="PROSITE" id="PS51212">
    <property type="entry name" value="WSC"/>
    <property type="match status" value="2"/>
</dbReference>
<keyword evidence="3" id="KW-0732">Signal</keyword>
<evidence type="ECO:0000256" key="2">
    <source>
        <dbReference type="ARBA" id="ARBA00022692"/>
    </source>
</evidence>
<comment type="subcellular location">
    <subcellularLocation>
        <location evidence="1">Membrane</location>
        <topology evidence="1">Single-pass membrane protein</topology>
    </subcellularLocation>
</comment>
<evidence type="ECO:0000256" key="6">
    <source>
        <dbReference type="ARBA" id="ARBA00023180"/>
    </source>
</evidence>
<organism evidence="8 9">
    <name type="scientific">Macrostomum lignano</name>
    <dbReference type="NCBI Taxonomy" id="282301"/>
    <lineage>
        <taxon>Eukaryota</taxon>
        <taxon>Metazoa</taxon>
        <taxon>Spiralia</taxon>
        <taxon>Lophotrochozoa</taxon>
        <taxon>Platyhelminthes</taxon>
        <taxon>Rhabditophora</taxon>
        <taxon>Macrostomorpha</taxon>
        <taxon>Macrostomida</taxon>
        <taxon>Macrostomidae</taxon>
        <taxon>Macrostomum</taxon>
    </lineage>
</organism>
<dbReference type="PANTHER" id="PTHR24269:SF16">
    <property type="entry name" value="PROTEIN SLG1"/>
    <property type="match status" value="1"/>
</dbReference>
<keyword evidence="2" id="KW-0812">Transmembrane</keyword>
<keyword evidence="8" id="KW-1185">Reference proteome</keyword>
<sequence length="318" mass="35946">AGHNAALNAALVLAAQYAKEAALAPAPSGKPPLQPMPQEKPQQLSRSSALRCGFDCSDFGEEILFITRMLPKACLLFALLAAVVEVPLIAGSRTFEEAYEGCFEPWYGDGVLKFRKRKIDRFMSPKKCYYFCESFKVYSYFGLKNGLDCYCGHRMHSYARASSDKCQLPCSGYPKELCGGEASIDVYQLDRIRSYLYDSNEKSSLEFATTTPKPTLRPPNPNQLENSRHVGCFKQNFWEYALSTNFGFYYNLTPLVCYNLCYKRKFEFFGVSSGNKCFCDVRLYRTQMSRSCNVPCYGNANIHCGGYNEVDVYAIEKI</sequence>
<evidence type="ECO:0000259" key="7">
    <source>
        <dbReference type="PROSITE" id="PS51212"/>
    </source>
</evidence>
<keyword evidence="5" id="KW-0472">Membrane</keyword>
<dbReference type="InterPro" id="IPR051836">
    <property type="entry name" value="Kremen_rcpt"/>
</dbReference>
<evidence type="ECO:0000256" key="4">
    <source>
        <dbReference type="ARBA" id="ARBA00022989"/>
    </source>
</evidence>
<reference evidence="9" key="1">
    <citation type="submission" date="2016-11" db="UniProtKB">
        <authorList>
            <consortium name="WormBaseParasite"/>
        </authorList>
    </citation>
    <scope>IDENTIFICATION</scope>
</reference>
<accession>A0A1I8GDJ0</accession>